<sequence>MTKVLIMGGGLAGLAAGWTLLECSNGALEVTLLERGHLLGGKASSKALREGDRSYEIEHGLHAFFDYPNFRRLLGDAAPEALTRIKKNTSGAAFPDGRGLSWLRPVNLPSPLHLIGGRKAASKANPFRLARLALAGIMLRPECLSPSERRRLDETKYDAFVERLGFSKLDLADPLFTMGERATFAFPYPASALAMLHALRLTQQRCESQQVGHLDGPIGEVLITPLARAFKERGGKILPFSPVSGLEHEGGRVTGVRVGPRPAWPHGAEAKQRPEVPIRLSPYHSPDPAPGPGAGSRVEADVYISALPPRALDKVLDEGLRSTPFFAALGKLITQRTIACQIYYDRIVTPPSVEGMVIGLPGRFSALLDRARVWKAPDGPGSVLELVGEEKPGDFSDPQQIEEAVQEAEKYIQEMFPEALPERVQRRWFHCTNHDEYFVTATGSDAQRPPAVTPLGNFLLAGDYTAHSFGVVGMEGAVVSGIEAANAALRRLGLPQREVRPMSEPGGFIPALRALLKMTGLFRFMVGYDEMIGC</sequence>
<dbReference type="OrthoDB" id="438203at2"/>
<dbReference type="InterPro" id="IPR002937">
    <property type="entry name" value="Amino_oxidase"/>
</dbReference>
<dbReference type="AlphaFoldDB" id="A0A017TIH9"/>
<dbReference type="RefSeq" id="WP_044234898.1">
    <property type="nucleotide sequence ID" value="NZ_ASRX01000002.1"/>
</dbReference>
<name>A0A017TIH9_9BACT</name>
<dbReference type="SUPFAM" id="SSF51905">
    <property type="entry name" value="FAD/NAD(P)-binding domain"/>
    <property type="match status" value="1"/>
</dbReference>
<dbReference type="eggNOG" id="COG3349">
    <property type="taxonomic scope" value="Bacteria"/>
</dbReference>
<keyword evidence="3" id="KW-1185">Reference proteome</keyword>
<evidence type="ECO:0000259" key="1">
    <source>
        <dbReference type="Pfam" id="PF01593"/>
    </source>
</evidence>
<organism evidence="2 3">
    <name type="scientific">Chondromyces apiculatus DSM 436</name>
    <dbReference type="NCBI Taxonomy" id="1192034"/>
    <lineage>
        <taxon>Bacteria</taxon>
        <taxon>Pseudomonadati</taxon>
        <taxon>Myxococcota</taxon>
        <taxon>Polyangia</taxon>
        <taxon>Polyangiales</taxon>
        <taxon>Polyangiaceae</taxon>
        <taxon>Chondromyces</taxon>
    </lineage>
</organism>
<comment type="caution">
    <text evidence="2">The sequence shown here is derived from an EMBL/GenBank/DDBJ whole genome shotgun (WGS) entry which is preliminary data.</text>
</comment>
<dbReference type="PANTHER" id="PTHR42923">
    <property type="entry name" value="PROTOPORPHYRINOGEN OXIDASE"/>
    <property type="match status" value="1"/>
</dbReference>
<reference evidence="2 3" key="1">
    <citation type="submission" date="2013-05" db="EMBL/GenBank/DDBJ databases">
        <title>Genome assembly of Chondromyces apiculatus DSM 436.</title>
        <authorList>
            <person name="Sharma G."/>
            <person name="Khatri I."/>
            <person name="Kaur C."/>
            <person name="Mayilraj S."/>
            <person name="Subramanian S."/>
        </authorList>
    </citation>
    <scope>NUCLEOTIDE SEQUENCE [LARGE SCALE GENOMIC DNA]</scope>
    <source>
        <strain evidence="2 3">DSM 436</strain>
    </source>
</reference>
<evidence type="ECO:0000313" key="3">
    <source>
        <dbReference type="Proteomes" id="UP000019678"/>
    </source>
</evidence>
<dbReference type="Proteomes" id="UP000019678">
    <property type="component" value="Unassembled WGS sequence"/>
</dbReference>
<dbReference type="Gene3D" id="3.50.50.60">
    <property type="entry name" value="FAD/NAD(P)-binding domain"/>
    <property type="match status" value="1"/>
</dbReference>
<accession>A0A017TIH9</accession>
<proteinExistence type="predicted"/>
<protein>
    <recommendedName>
        <fullName evidence="1">Amine oxidase domain-containing protein</fullName>
    </recommendedName>
</protein>
<dbReference type="STRING" id="1192034.CAP_2568"/>
<dbReference type="Pfam" id="PF01593">
    <property type="entry name" value="Amino_oxidase"/>
    <property type="match status" value="1"/>
</dbReference>
<dbReference type="InterPro" id="IPR050464">
    <property type="entry name" value="Zeta_carotene_desat/Oxidored"/>
</dbReference>
<dbReference type="GO" id="GO:0016491">
    <property type="term" value="F:oxidoreductase activity"/>
    <property type="evidence" value="ECO:0007669"/>
    <property type="project" value="InterPro"/>
</dbReference>
<evidence type="ECO:0000313" key="2">
    <source>
        <dbReference type="EMBL" id="EYF08707.1"/>
    </source>
</evidence>
<dbReference type="InterPro" id="IPR036188">
    <property type="entry name" value="FAD/NAD-bd_sf"/>
</dbReference>
<dbReference type="PANTHER" id="PTHR42923:SF46">
    <property type="entry name" value="AMINE OXIDASE"/>
    <property type="match status" value="1"/>
</dbReference>
<feature type="domain" description="Amine oxidase" evidence="1">
    <location>
        <begin position="11"/>
        <end position="488"/>
    </location>
</feature>
<gene>
    <name evidence="2" type="ORF">CAP_2568</name>
</gene>
<dbReference type="EMBL" id="ASRX01000002">
    <property type="protein sequence ID" value="EYF08707.1"/>
    <property type="molecule type" value="Genomic_DNA"/>
</dbReference>